<dbReference type="PROSITE" id="PS00866">
    <property type="entry name" value="CPSASE_1"/>
    <property type="match status" value="1"/>
</dbReference>
<dbReference type="InterPro" id="IPR011764">
    <property type="entry name" value="Biotin_carboxylation_dom"/>
</dbReference>
<dbReference type="InterPro" id="IPR011054">
    <property type="entry name" value="Rudment_hybrid_motif"/>
</dbReference>
<keyword evidence="1 7" id="KW-0436">Ligase</keyword>
<evidence type="ECO:0000256" key="4">
    <source>
        <dbReference type="ARBA" id="ARBA00022842"/>
    </source>
</evidence>
<dbReference type="InterPro" id="IPR011761">
    <property type="entry name" value="ATP-grasp"/>
</dbReference>
<dbReference type="NCBIfam" id="NF006367">
    <property type="entry name" value="PRK08591.1"/>
    <property type="match status" value="1"/>
</dbReference>
<dbReference type="Pfam" id="PF00289">
    <property type="entry name" value="Biotin_carb_N"/>
    <property type="match status" value="1"/>
</dbReference>
<dbReference type="InterPro" id="IPR005482">
    <property type="entry name" value="Biotin_COase_C"/>
</dbReference>
<dbReference type="InterPro" id="IPR004549">
    <property type="entry name" value="Acetyl_CoA_COase_biotin_COase"/>
</dbReference>
<dbReference type="PROSITE" id="PS00867">
    <property type="entry name" value="CPSASE_2"/>
    <property type="match status" value="1"/>
</dbReference>
<keyword evidence="3" id="KW-0067">ATP-binding</keyword>
<dbReference type="AlphaFoldDB" id="E6QQN0"/>
<organism evidence="7">
    <name type="scientific">mine drainage metagenome</name>
    <dbReference type="NCBI Taxonomy" id="410659"/>
    <lineage>
        <taxon>unclassified sequences</taxon>
        <taxon>metagenomes</taxon>
        <taxon>ecological metagenomes</taxon>
    </lineage>
</organism>
<sequence length="472" mass="52499">MIKKILIANRGEIAVRIVRACSELNITSVAIYADADRHALHVKKADEAYNIGSDPVQGYLNAHNIVNLAVASGCDALHPGYGFLSENPLLAEICARRGVQFIGPNADVIRMMGDKIEARKAMIKAGIPVTPGSEHNLENVEEARLLANKIGYPVMLKATNGGGGRGIRRCDSEAELLKNYDRVVSEAGKAFGKPEVFLEKCVLNPRHIEVQVMADQHGNVIHLFERDCSIQRRNQKLIEIAPSPQLTEAQRQYIGKLAVTAARSVNYENAGTVEFLLDQDNQFYFMEMNTRLQVEHTVTETITGVDIVQEQIRIASGLPLQYKQEDIQHRGFAMEFRINAEDPQNGFLPSFGRITRYYAPGGPGVRIDAAMYTGYVIPPYYDSMCAKLTVWNLSWESVIERGRRALNDMVVFGVKTTIPYYLEILGNETFRSGHFDTSFVETHPELINYHTRKPPEILAAAIAAAISAHNGL</sequence>
<feature type="domain" description="Biotin carboxylation" evidence="6">
    <location>
        <begin position="1"/>
        <end position="445"/>
    </location>
</feature>
<accession>E6QQN0</accession>
<dbReference type="SUPFAM" id="SSF51246">
    <property type="entry name" value="Rudiment single hybrid motif"/>
    <property type="match status" value="1"/>
</dbReference>
<dbReference type="GO" id="GO:0005524">
    <property type="term" value="F:ATP binding"/>
    <property type="evidence" value="ECO:0007669"/>
    <property type="project" value="UniProtKB-KW"/>
</dbReference>
<evidence type="ECO:0000256" key="1">
    <source>
        <dbReference type="ARBA" id="ARBA00022598"/>
    </source>
</evidence>
<dbReference type="NCBIfam" id="TIGR00514">
    <property type="entry name" value="accC"/>
    <property type="match status" value="1"/>
</dbReference>
<proteinExistence type="predicted"/>
<dbReference type="InterPro" id="IPR051602">
    <property type="entry name" value="ACC_Biotin_Carboxylase"/>
</dbReference>
<evidence type="ECO:0000259" key="5">
    <source>
        <dbReference type="PROSITE" id="PS50975"/>
    </source>
</evidence>
<evidence type="ECO:0000259" key="6">
    <source>
        <dbReference type="PROSITE" id="PS50979"/>
    </source>
</evidence>
<dbReference type="FunFam" id="3.30.1490.20:FF:000003">
    <property type="entry name" value="acetyl-CoA carboxylase isoform X1"/>
    <property type="match status" value="1"/>
</dbReference>
<evidence type="ECO:0000256" key="2">
    <source>
        <dbReference type="ARBA" id="ARBA00022741"/>
    </source>
</evidence>
<evidence type="ECO:0000313" key="7">
    <source>
        <dbReference type="EMBL" id="CBI09551.1"/>
    </source>
</evidence>
<dbReference type="InterPro" id="IPR016185">
    <property type="entry name" value="PreATP-grasp_dom_sf"/>
</dbReference>
<keyword evidence="4" id="KW-0460">Magnesium</keyword>
<dbReference type="PANTHER" id="PTHR48095">
    <property type="entry name" value="PYRUVATE CARBOXYLASE SUBUNIT A"/>
    <property type="match status" value="1"/>
</dbReference>
<dbReference type="PROSITE" id="PS50979">
    <property type="entry name" value="BC"/>
    <property type="match status" value="1"/>
</dbReference>
<dbReference type="PROSITE" id="PS50975">
    <property type="entry name" value="ATP_GRASP"/>
    <property type="match status" value="1"/>
</dbReference>
<dbReference type="GO" id="GO:0046872">
    <property type="term" value="F:metal ion binding"/>
    <property type="evidence" value="ECO:0007669"/>
    <property type="project" value="InterPro"/>
</dbReference>
<dbReference type="SMART" id="SM00878">
    <property type="entry name" value="Biotin_carb_C"/>
    <property type="match status" value="1"/>
</dbReference>
<dbReference type="Pfam" id="PF02786">
    <property type="entry name" value="CPSase_L_D2"/>
    <property type="match status" value="1"/>
</dbReference>
<evidence type="ECO:0000256" key="3">
    <source>
        <dbReference type="ARBA" id="ARBA00022840"/>
    </source>
</evidence>
<dbReference type="FunFam" id="3.40.50.20:FF:000010">
    <property type="entry name" value="Propionyl-CoA carboxylase subunit alpha"/>
    <property type="match status" value="1"/>
</dbReference>
<dbReference type="SUPFAM" id="SSF56059">
    <property type="entry name" value="Glutathione synthetase ATP-binding domain-like"/>
    <property type="match status" value="1"/>
</dbReference>
<dbReference type="EC" id="6.4.1.2" evidence="7"/>
<gene>
    <name evidence="7" type="primary">accC</name>
    <name evidence="7" type="ORF">CARN7_0282</name>
</gene>
<dbReference type="GO" id="GO:0003989">
    <property type="term" value="F:acetyl-CoA carboxylase activity"/>
    <property type="evidence" value="ECO:0007669"/>
    <property type="project" value="UniProtKB-EC"/>
</dbReference>
<dbReference type="NCBIfam" id="NF005525">
    <property type="entry name" value="PRK07178.1"/>
    <property type="match status" value="1"/>
</dbReference>
<feature type="domain" description="ATP-grasp" evidence="5">
    <location>
        <begin position="119"/>
        <end position="316"/>
    </location>
</feature>
<dbReference type="InterPro" id="IPR005481">
    <property type="entry name" value="BC-like_N"/>
</dbReference>
<dbReference type="Pfam" id="PF02785">
    <property type="entry name" value="Biotin_carb_C"/>
    <property type="match status" value="1"/>
</dbReference>
<reference evidence="7" key="1">
    <citation type="submission" date="2009-10" db="EMBL/GenBank/DDBJ databases">
        <title>Diversity of trophic interactions inside an arsenic-rich microbial ecosystem.</title>
        <authorList>
            <person name="Bertin P.N."/>
            <person name="Heinrich-Salmeron A."/>
            <person name="Pelletier E."/>
            <person name="Goulhen-Chollet F."/>
            <person name="Arsene-Ploetze F."/>
            <person name="Gallien S."/>
            <person name="Calteau A."/>
            <person name="Vallenet D."/>
            <person name="Casiot C."/>
            <person name="Chane-Woon-Ming B."/>
            <person name="Giloteaux L."/>
            <person name="Barakat M."/>
            <person name="Bonnefoy V."/>
            <person name="Bruneel O."/>
            <person name="Chandler M."/>
            <person name="Cleiss J."/>
            <person name="Duran R."/>
            <person name="Elbaz-Poulichet F."/>
            <person name="Fonknechten N."/>
            <person name="Lauga B."/>
            <person name="Mornico D."/>
            <person name="Ortet P."/>
            <person name="Schaeffer C."/>
            <person name="Siguier P."/>
            <person name="Alexander Thil Smith A."/>
            <person name="Van Dorsselaer A."/>
            <person name="Weissenbach J."/>
            <person name="Medigue C."/>
            <person name="Le Paslier D."/>
        </authorList>
    </citation>
    <scope>NUCLEOTIDE SEQUENCE</scope>
</reference>
<keyword evidence="2" id="KW-0547">Nucleotide-binding</keyword>
<name>E6QQN0_9ZZZZ</name>
<dbReference type="SUPFAM" id="SSF52440">
    <property type="entry name" value="PreATP-grasp domain"/>
    <property type="match status" value="1"/>
</dbReference>
<protein>
    <submittedName>
        <fullName evidence="7">Acetyl-CoA carboxylase subunit (Biotin carboxylase subunit)</fullName>
        <ecNumber evidence="7">6.4.1.2</ecNumber>
    </submittedName>
</protein>
<dbReference type="EMBL" id="CABR01000035">
    <property type="protein sequence ID" value="CBI09551.1"/>
    <property type="molecule type" value="Genomic_DNA"/>
</dbReference>
<dbReference type="PANTHER" id="PTHR48095:SF1">
    <property type="entry name" value="BIOTIN CARBOXYLASE"/>
    <property type="match status" value="1"/>
</dbReference>
<comment type="caution">
    <text evidence="7">The sequence shown here is derived from an EMBL/GenBank/DDBJ whole genome shotgun (WGS) entry which is preliminary data.</text>
</comment>
<dbReference type="InterPro" id="IPR005479">
    <property type="entry name" value="CPAse_ATP-bd"/>
</dbReference>
<dbReference type="Gene3D" id="3.30.470.20">
    <property type="entry name" value="ATP-grasp fold, B domain"/>
    <property type="match status" value="1"/>
</dbReference>